<keyword evidence="1" id="KW-0812">Transmembrane</keyword>
<keyword evidence="1" id="KW-1133">Transmembrane helix</keyword>
<evidence type="ECO:0000313" key="3">
    <source>
        <dbReference type="Proteomes" id="UP001501175"/>
    </source>
</evidence>
<gene>
    <name evidence="2" type="ORF">GCM10023189_14090</name>
</gene>
<evidence type="ECO:0000256" key="1">
    <source>
        <dbReference type="SAM" id="Phobius"/>
    </source>
</evidence>
<name>A0ABP8MN30_9BACT</name>
<keyword evidence="3" id="KW-1185">Reference proteome</keyword>
<reference evidence="3" key="1">
    <citation type="journal article" date="2019" name="Int. J. Syst. Evol. Microbiol.">
        <title>The Global Catalogue of Microorganisms (GCM) 10K type strain sequencing project: providing services to taxonomists for standard genome sequencing and annotation.</title>
        <authorList>
            <consortium name="The Broad Institute Genomics Platform"/>
            <consortium name="The Broad Institute Genome Sequencing Center for Infectious Disease"/>
            <person name="Wu L."/>
            <person name="Ma J."/>
        </authorList>
    </citation>
    <scope>NUCLEOTIDE SEQUENCE [LARGE SCALE GENOMIC DNA]</scope>
    <source>
        <strain evidence="3">JCM 17927</strain>
    </source>
</reference>
<accession>A0ABP8MN30</accession>
<dbReference type="EMBL" id="BAABHD010000021">
    <property type="protein sequence ID" value="GAA4451764.1"/>
    <property type="molecule type" value="Genomic_DNA"/>
</dbReference>
<dbReference type="RefSeq" id="WP_345241971.1">
    <property type="nucleotide sequence ID" value="NZ_BAABHD010000021.1"/>
</dbReference>
<keyword evidence="1" id="KW-0472">Membrane</keyword>
<sequence length="83" mass="9147">MKKDSLKEKSTEELLKLQKTALVATSAFAGVLAMLFVMIVYLTAKDKFTPLVAVPFGLLPILALNVVSLKKIRQELNARKTSL</sequence>
<organism evidence="2 3">
    <name type="scientific">Nibrella saemangeumensis</name>
    <dbReference type="NCBI Taxonomy" id="1084526"/>
    <lineage>
        <taxon>Bacteria</taxon>
        <taxon>Pseudomonadati</taxon>
        <taxon>Bacteroidota</taxon>
        <taxon>Cytophagia</taxon>
        <taxon>Cytophagales</taxon>
        <taxon>Spirosomataceae</taxon>
        <taxon>Nibrella</taxon>
    </lineage>
</organism>
<comment type="caution">
    <text evidence="2">The sequence shown here is derived from an EMBL/GenBank/DDBJ whole genome shotgun (WGS) entry which is preliminary data.</text>
</comment>
<evidence type="ECO:0008006" key="4">
    <source>
        <dbReference type="Google" id="ProtNLM"/>
    </source>
</evidence>
<feature type="transmembrane region" description="Helical" evidence="1">
    <location>
        <begin position="21"/>
        <end position="42"/>
    </location>
</feature>
<proteinExistence type="predicted"/>
<protein>
    <recommendedName>
        <fullName evidence="4">Redox-active disulfide protein 2</fullName>
    </recommendedName>
</protein>
<dbReference type="Proteomes" id="UP001501175">
    <property type="component" value="Unassembled WGS sequence"/>
</dbReference>
<evidence type="ECO:0000313" key="2">
    <source>
        <dbReference type="EMBL" id="GAA4451764.1"/>
    </source>
</evidence>
<feature type="transmembrane region" description="Helical" evidence="1">
    <location>
        <begin position="48"/>
        <end position="69"/>
    </location>
</feature>